<reference evidence="3" key="1">
    <citation type="submission" date="2023-10" db="EMBL/GenBank/DDBJ databases">
        <title>Genome assembly of Pristionchus species.</title>
        <authorList>
            <person name="Yoshida K."/>
            <person name="Sommer R.J."/>
        </authorList>
    </citation>
    <scope>NUCLEOTIDE SEQUENCE</scope>
    <source>
        <strain evidence="3">RS5133</strain>
    </source>
</reference>
<accession>A0AAV5V7G6</accession>
<feature type="compositionally biased region" description="Low complexity" evidence="2">
    <location>
        <begin position="547"/>
        <end position="563"/>
    </location>
</feature>
<gene>
    <name evidence="3" type="ORF">PFISCL1PPCAC_6706</name>
</gene>
<evidence type="ECO:0000256" key="2">
    <source>
        <dbReference type="SAM" id="MobiDB-lite"/>
    </source>
</evidence>
<feature type="compositionally biased region" description="Basic and acidic residues" evidence="2">
    <location>
        <begin position="99"/>
        <end position="141"/>
    </location>
</feature>
<comment type="caution">
    <text evidence="3">The sequence shown here is derived from an EMBL/GenBank/DDBJ whole genome shotgun (WGS) entry which is preliminary data.</text>
</comment>
<organism evidence="3 4">
    <name type="scientific">Pristionchus fissidentatus</name>
    <dbReference type="NCBI Taxonomy" id="1538716"/>
    <lineage>
        <taxon>Eukaryota</taxon>
        <taxon>Metazoa</taxon>
        <taxon>Ecdysozoa</taxon>
        <taxon>Nematoda</taxon>
        <taxon>Chromadorea</taxon>
        <taxon>Rhabditida</taxon>
        <taxon>Rhabditina</taxon>
        <taxon>Diplogasteromorpha</taxon>
        <taxon>Diplogasteroidea</taxon>
        <taxon>Neodiplogasteridae</taxon>
        <taxon>Pristionchus</taxon>
    </lineage>
</organism>
<proteinExistence type="predicted"/>
<evidence type="ECO:0000313" key="4">
    <source>
        <dbReference type="Proteomes" id="UP001432322"/>
    </source>
</evidence>
<dbReference type="Proteomes" id="UP001432322">
    <property type="component" value="Unassembled WGS sequence"/>
</dbReference>
<feature type="compositionally biased region" description="Basic and acidic residues" evidence="2">
    <location>
        <begin position="23"/>
        <end position="34"/>
    </location>
</feature>
<protein>
    <submittedName>
        <fullName evidence="3">Uncharacterized protein</fullName>
    </submittedName>
</protein>
<feature type="compositionally biased region" description="Polar residues" evidence="2">
    <location>
        <begin position="150"/>
        <end position="159"/>
    </location>
</feature>
<keyword evidence="1" id="KW-0175">Coiled coil</keyword>
<name>A0AAV5V7G6_9BILA</name>
<evidence type="ECO:0000313" key="3">
    <source>
        <dbReference type="EMBL" id="GMT15409.1"/>
    </source>
</evidence>
<feature type="compositionally biased region" description="Basic and acidic residues" evidence="2">
    <location>
        <begin position="57"/>
        <end position="71"/>
    </location>
</feature>
<keyword evidence="4" id="KW-1185">Reference proteome</keyword>
<feature type="coiled-coil region" evidence="1">
    <location>
        <begin position="297"/>
        <end position="528"/>
    </location>
</feature>
<feature type="region of interest" description="Disordered" evidence="2">
    <location>
        <begin position="1"/>
        <end position="172"/>
    </location>
</feature>
<feature type="region of interest" description="Disordered" evidence="2">
    <location>
        <begin position="536"/>
        <end position="573"/>
    </location>
</feature>
<evidence type="ECO:0000256" key="1">
    <source>
        <dbReference type="SAM" id="Coils"/>
    </source>
</evidence>
<sequence>RIDMNWRNAPHSITSNTSKKRRHDEDWEGGRDRPSFAPPAMCPSPEVVTLSSDDEERTGRDHRRDTLKDSGRGSSDGGMDDDGRGRRRMRWMEPVDGVESGRGRYEERNSGGMRERSRSREPLIDRRERRGAVRNLSKEFRTPMAPSHPLNDNSGLQSDQRSDDRGDTVPYQPPFAGLLASIRDSRLEPTVPRGRPAAPIAVDPRTAVTVPVGHRAAPIVIEPRPIPTVSIAGDSTVTVAPSRRDPDAPPMRIPSPCKMTCCPLIEHHKEYGAKLAEWREEMAENFDLFEKYRGIWERNNSEELKRLQEENMRMRMDNTKMNQILAANEKQIRSLETDVEFSNCELQKSNQDIMVDSSKLSMALEEKQRLVRAHAKAEEEFKEIEATLKEELEEKRKTEAQLKDKLLVLQKENDVMKVRLLMDDEELSHVKEELKESVAAFEHVHTALEKQTEELKKFKKSYGVLVGAFQEKKKETERGKEQLLALQNENDAMKVEHERVMKKKADELEQQKKDYNNLLAQFLKLTVEKKGEEIERTKSATTTDVGSAASGDSNAAPAATESAAGDKDKGTTEMVDDVELIEVVKIEEVDREENYLPERRFITVGTQQVTGGRQANADNGGGVGQNAANFDHAGAAAAEEFLHQELVDDVNEIKAESEADEDDSVLSQEL</sequence>
<feature type="non-terminal residue" evidence="3">
    <location>
        <position position="1"/>
    </location>
</feature>
<dbReference type="EMBL" id="BTSY01000002">
    <property type="protein sequence ID" value="GMT15409.1"/>
    <property type="molecule type" value="Genomic_DNA"/>
</dbReference>
<dbReference type="AlphaFoldDB" id="A0AAV5V7G6"/>